<dbReference type="InterPro" id="IPR025912">
    <property type="entry name" value="YrvL"/>
</dbReference>
<keyword evidence="3" id="KW-1185">Reference proteome</keyword>
<sequence length="150" mass="17856">MIKIKNKKKLPFFEFVYIFLFFAVFFLISFLLFTVVGIGFLSFLGFEYNSVSSVIFFFLIYFFVTRPIDFLCTTILDMARYVNRLPYPAYKFFEFMLDFILTVLVMGIIDVFMKSINIPLRTEVLFAILSYLLSESMDFFNKDNSKNYSR</sequence>
<gene>
    <name evidence="2" type="ORF">SAMN04488530_11135</name>
</gene>
<dbReference type="Proteomes" id="UP000243255">
    <property type="component" value="Unassembled WGS sequence"/>
</dbReference>
<reference evidence="3" key="1">
    <citation type="submission" date="2016-11" db="EMBL/GenBank/DDBJ databases">
        <authorList>
            <person name="Varghese N."/>
            <person name="Submissions S."/>
        </authorList>
    </citation>
    <scope>NUCLEOTIDE SEQUENCE [LARGE SCALE GENOMIC DNA]</scope>
    <source>
        <strain evidence="3">DSM 2635</strain>
    </source>
</reference>
<dbReference type="Pfam" id="PF14184">
    <property type="entry name" value="YrvL"/>
    <property type="match status" value="1"/>
</dbReference>
<evidence type="ECO:0000313" key="3">
    <source>
        <dbReference type="Proteomes" id="UP000243255"/>
    </source>
</evidence>
<name>A0A1M5NPJ7_9FIRM</name>
<organism evidence="2 3">
    <name type="scientific">Asaccharospora irregularis DSM 2635</name>
    <dbReference type="NCBI Taxonomy" id="1121321"/>
    <lineage>
        <taxon>Bacteria</taxon>
        <taxon>Bacillati</taxon>
        <taxon>Bacillota</taxon>
        <taxon>Clostridia</taxon>
        <taxon>Peptostreptococcales</taxon>
        <taxon>Peptostreptococcaceae</taxon>
        <taxon>Asaccharospora</taxon>
    </lineage>
</organism>
<protein>
    <submittedName>
        <fullName evidence="2">Regulatory protein YrvL</fullName>
    </submittedName>
</protein>
<feature type="transmembrane region" description="Helical" evidence="1">
    <location>
        <begin position="92"/>
        <end position="112"/>
    </location>
</feature>
<keyword evidence="1" id="KW-1133">Transmembrane helix</keyword>
<dbReference type="AlphaFoldDB" id="A0A1M5NPJ7"/>
<accession>A0A1M5NPJ7</accession>
<keyword evidence="1" id="KW-0472">Membrane</keyword>
<evidence type="ECO:0000313" key="2">
    <source>
        <dbReference type="EMBL" id="SHG91452.1"/>
    </source>
</evidence>
<dbReference type="RefSeq" id="WP_073125537.1">
    <property type="nucleotide sequence ID" value="NZ_BAABCH010000100.1"/>
</dbReference>
<proteinExistence type="predicted"/>
<keyword evidence="1" id="KW-0812">Transmembrane</keyword>
<dbReference type="EMBL" id="FQWX01000011">
    <property type="protein sequence ID" value="SHG91452.1"/>
    <property type="molecule type" value="Genomic_DNA"/>
</dbReference>
<dbReference type="OrthoDB" id="1753792at2"/>
<feature type="transmembrane region" description="Helical" evidence="1">
    <location>
        <begin position="12"/>
        <end position="45"/>
    </location>
</feature>
<feature type="transmembrane region" description="Helical" evidence="1">
    <location>
        <begin position="51"/>
        <end position="71"/>
    </location>
</feature>
<evidence type="ECO:0000256" key="1">
    <source>
        <dbReference type="SAM" id="Phobius"/>
    </source>
</evidence>